<sequence>MAVPEKPENPGACGARAALVNGGFEDPKLGDGDPCPLFPPDASQTSGRHVPGGAGHFGRHVNGIGYEPSHAATA</sequence>
<reference evidence="2 3" key="1">
    <citation type="submission" date="2018-09" db="EMBL/GenBank/DDBJ databases">
        <title>YIM 75507 draft genome.</title>
        <authorList>
            <person name="Tang S."/>
            <person name="Feng Y."/>
        </authorList>
    </citation>
    <scope>NUCLEOTIDE SEQUENCE [LARGE SCALE GENOMIC DNA]</scope>
    <source>
        <strain evidence="2 3">YIM 75507</strain>
    </source>
</reference>
<accession>A0A3A4AZC6</accession>
<dbReference type="AlphaFoldDB" id="A0A3A4AZC6"/>
<keyword evidence="3" id="KW-1185">Reference proteome</keyword>
<evidence type="ECO:0000313" key="3">
    <source>
        <dbReference type="Proteomes" id="UP000265768"/>
    </source>
</evidence>
<evidence type="ECO:0000313" key="2">
    <source>
        <dbReference type="EMBL" id="RJL35737.1"/>
    </source>
</evidence>
<dbReference type="Proteomes" id="UP000265768">
    <property type="component" value="Unassembled WGS sequence"/>
</dbReference>
<feature type="region of interest" description="Disordered" evidence="1">
    <location>
        <begin position="24"/>
        <end position="74"/>
    </location>
</feature>
<evidence type="ECO:0000256" key="1">
    <source>
        <dbReference type="SAM" id="MobiDB-lite"/>
    </source>
</evidence>
<dbReference type="EMBL" id="QZEY01000001">
    <property type="protein sequence ID" value="RJL35737.1"/>
    <property type="molecule type" value="Genomic_DNA"/>
</dbReference>
<comment type="caution">
    <text evidence="2">The sequence shown here is derived from an EMBL/GenBank/DDBJ whole genome shotgun (WGS) entry which is preliminary data.</text>
</comment>
<dbReference type="RefSeq" id="WP_119924710.1">
    <property type="nucleotide sequence ID" value="NZ_QZEY01000001.1"/>
</dbReference>
<organism evidence="2 3">
    <name type="scientific">Bailinhaonella thermotolerans</name>
    <dbReference type="NCBI Taxonomy" id="1070861"/>
    <lineage>
        <taxon>Bacteria</taxon>
        <taxon>Bacillati</taxon>
        <taxon>Actinomycetota</taxon>
        <taxon>Actinomycetes</taxon>
        <taxon>Streptosporangiales</taxon>
        <taxon>Streptosporangiaceae</taxon>
        <taxon>Bailinhaonella</taxon>
    </lineage>
</organism>
<name>A0A3A4AZC6_9ACTN</name>
<protein>
    <submittedName>
        <fullName evidence="2">Uncharacterized protein</fullName>
    </submittedName>
</protein>
<gene>
    <name evidence="2" type="ORF">D5H75_02845</name>
</gene>
<proteinExistence type="predicted"/>